<reference evidence="17 18" key="1">
    <citation type="submission" date="2015-11" db="EMBL/GenBank/DDBJ databases">
        <authorList>
            <person name="Zhang Y."/>
            <person name="Guo Z."/>
        </authorList>
    </citation>
    <scope>NUCLEOTIDE SEQUENCE [LARGE SCALE GENOMIC DNA]</scope>
    <source>
        <strain evidence="17 18">YFY001</strain>
    </source>
</reference>
<evidence type="ECO:0000256" key="3">
    <source>
        <dbReference type="ARBA" id="ARBA00022723"/>
    </source>
</evidence>
<dbReference type="GO" id="GO:0008270">
    <property type="term" value="F:zinc ion binding"/>
    <property type="evidence" value="ECO:0007669"/>
    <property type="project" value="UniProtKB-KW"/>
</dbReference>
<dbReference type="EMBL" id="CP013290">
    <property type="protein sequence ID" value="APH01831.1"/>
    <property type="molecule type" value="Genomic_DNA"/>
</dbReference>
<dbReference type="PROSITE" id="PS51068">
    <property type="entry name" value="FPG_CAT"/>
    <property type="match status" value="1"/>
</dbReference>
<dbReference type="Gene3D" id="3.20.190.10">
    <property type="entry name" value="MutM-like, N-terminal"/>
    <property type="match status" value="1"/>
</dbReference>
<keyword evidence="11" id="KW-0511">Multifunctional enzyme</keyword>
<keyword evidence="18" id="KW-1185">Reference proteome</keyword>
<evidence type="ECO:0000256" key="8">
    <source>
        <dbReference type="ARBA" id="ARBA00023125"/>
    </source>
</evidence>
<evidence type="ECO:0000256" key="7">
    <source>
        <dbReference type="ARBA" id="ARBA00022833"/>
    </source>
</evidence>
<dbReference type="SMART" id="SM00898">
    <property type="entry name" value="Fapy_DNA_glyco"/>
    <property type="match status" value="1"/>
</dbReference>
<evidence type="ECO:0000256" key="9">
    <source>
        <dbReference type="ARBA" id="ARBA00023204"/>
    </source>
</evidence>
<evidence type="ECO:0000313" key="18">
    <source>
        <dbReference type="Proteomes" id="UP000182938"/>
    </source>
</evidence>
<dbReference type="InterPro" id="IPR000214">
    <property type="entry name" value="Znf_DNA_glyclase/AP_lyase"/>
</dbReference>
<dbReference type="InterPro" id="IPR035937">
    <property type="entry name" value="FPG_N"/>
</dbReference>
<evidence type="ECO:0000256" key="2">
    <source>
        <dbReference type="ARBA" id="ARBA00012720"/>
    </source>
</evidence>
<feature type="domain" description="FPG-type" evidence="15">
    <location>
        <begin position="227"/>
        <end position="265"/>
    </location>
</feature>
<evidence type="ECO:0000259" key="15">
    <source>
        <dbReference type="PROSITE" id="PS51066"/>
    </source>
</evidence>
<dbReference type="KEGG" id="jte:ASJ30_10085"/>
<evidence type="ECO:0000256" key="14">
    <source>
        <dbReference type="SAM" id="MobiDB-lite"/>
    </source>
</evidence>
<dbReference type="Pfam" id="PF01149">
    <property type="entry name" value="Fapy_DNA_glyco"/>
    <property type="match status" value="1"/>
</dbReference>
<sequence length="287" mass="31090">MPEGDTVWRTAQRLHAALAGTPAALVDVRWGEADEAPLVGAVVDEVVPRGKHLLHRFTTGWTLHTHLRMEGSWRVEAAGSEAARRSLRRSDLRAAIGNDQWTTLGLRLGELDVVPRTEEHRLIGHLGPDVLGDDWDPDLVARRLTGQPAGTSIAAALLDQRVLAGVGTFWASEALFAQRLHPWRDAGGLPAETIAALVTRVHELMDRGKEHAVQSSTGVLRADRRSWVHGRSGLPCRRCGTTVRVAPLGRAGPDRVFFSCPSCQGGLAPTDDGQAQGPLGSGRRTRR</sequence>
<dbReference type="SMART" id="SM01232">
    <property type="entry name" value="H2TH"/>
    <property type="match status" value="1"/>
</dbReference>
<evidence type="ECO:0000256" key="5">
    <source>
        <dbReference type="ARBA" id="ARBA00022771"/>
    </source>
</evidence>
<accession>A0A1L3MHJ9</accession>
<dbReference type="GO" id="GO:0000703">
    <property type="term" value="F:oxidized pyrimidine nucleobase lesion DNA N-glycosylase activity"/>
    <property type="evidence" value="ECO:0007669"/>
    <property type="project" value="TreeGrafter"/>
</dbReference>
<evidence type="ECO:0000256" key="4">
    <source>
        <dbReference type="ARBA" id="ARBA00022763"/>
    </source>
</evidence>
<dbReference type="Proteomes" id="UP000182938">
    <property type="component" value="Chromosome"/>
</dbReference>
<evidence type="ECO:0000256" key="10">
    <source>
        <dbReference type="ARBA" id="ARBA00023239"/>
    </source>
</evidence>
<dbReference type="InterPro" id="IPR010979">
    <property type="entry name" value="Ribosomal_uS13-like_H2TH"/>
</dbReference>
<keyword evidence="4" id="KW-0227">DNA damage</keyword>
<evidence type="ECO:0000259" key="16">
    <source>
        <dbReference type="PROSITE" id="PS51068"/>
    </source>
</evidence>
<dbReference type="SUPFAM" id="SSF57716">
    <property type="entry name" value="Glucocorticoid receptor-like (DNA-binding domain)"/>
    <property type="match status" value="1"/>
</dbReference>
<gene>
    <name evidence="17" type="ORF">ASJ30_10085</name>
</gene>
<proteinExistence type="inferred from homology"/>
<keyword evidence="3" id="KW-0479">Metal-binding</keyword>
<keyword evidence="8" id="KW-0238">DNA-binding</keyword>
<evidence type="ECO:0000256" key="1">
    <source>
        <dbReference type="ARBA" id="ARBA00009409"/>
    </source>
</evidence>
<dbReference type="GO" id="GO:0003684">
    <property type="term" value="F:damaged DNA binding"/>
    <property type="evidence" value="ECO:0007669"/>
    <property type="project" value="InterPro"/>
</dbReference>
<dbReference type="GO" id="GO:0140078">
    <property type="term" value="F:class I DNA-(apurinic or apyrimidinic site) endonuclease activity"/>
    <property type="evidence" value="ECO:0007669"/>
    <property type="project" value="UniProtKB-EC"/>
</dbReference>
<dbReference type="CDD" id="cd08971">
    <property type="entry name" value="AcNei2_N"/>
    <property type="match status" value="1"/>
</dbReference>
<keyword evidence="5 13" id="KW-0863">Zinc-finger</keyword>
<dbReference type="AlphaFoldDB" id="A0A1L3MHJ9"/>
<protein>
    <recommendedName>
        <fullName evidence="2">DNA-(apurinic or apyrimidinic site) lyase</fullName>
        <ecNumber evidence="2">4.2.99.18</ecNumber>
    </recommendedName>
</protein>
<dbReference type="Pfam" id="PF06831">
    <property type="entry name" value="H2TH"/>
    <property type="match status" value="1"/>
</dbReference>
<comment type="similarity">
    <text evidence="1">Belongs to the FPG family.</text>
</comment>
<keyword evidence="12" id="KW-0326">Glycosidase</keyword>
<keyword evidence="6" id="KW-0378">Hydrolase</keyword>
<dbReference type="Gene3D" id="1.10.8.50">
    <property type="match status" value="1"/>
</dbReference>
<evidence type="ECO:0000256" key="12">
    <source>
        <dbReference type="ARBA" id="ARBA00023295"/>
    </source>
</evidence>
<dbReference type="InterPro" id="IPR012319">
    <property type="entry name" value="FPG_cat"/>
</dbReference>
<keyword evidence="7" id="KW-0862">Zinc</keyword>
<evidence type="ECO:0000256" key="13">
    <source>
        <dbReference type="PROSITE-ProRule" id="PRU00391"/>
    </source>
</evidence>
<name>A0A1L3MHJ9_9MICO</name>
<dbReference type="SUPFAM" id="SSF81624">
    <property type="entry name" value="N-terminal domain of MutM-like DNA repair proteins"/>
    <property type="match status" value="1"/>
</dbReference>
<dbReference type="PANTHER" id="PTHR42697:SF1">
    <property type="entry name" value="ENDONUCLEASE 8"/>
    <property type="match status" value="1"/>
</dbReference>
<feature type="region of interest" description="Disordered" evidence="14">
    <location>
        <begin position="268"/>
        <end position="287"/>
    </location>
</feature>
<evidence type="ECO:0000313" key="17">
    <source>
        <dbReference type="EMBL" id="APH01831.1"/>
    </source>
</evidence>
<keyword evidence="9" id="KW-0234">DNA repair</keyword>
<evidence type="ECO:0000256" key="6">
    <source>
        <dbReference type="ARBA" id="ARBA00022801"/>
    </source>
</evidence>
<dbReference type="InterPro" id="IPR015886">
    <property type="entry name" value="H2TH_FPG"/>
</dbReference>
<dbReference type="GO" id="GO:0006284">
    <property type="term" value="P:base-excision repair"/>
    <property type="evidence" value="ECO:0007669"/>
    <property type="project" value="InterPro"/>
</dbReference>
<dbReference type="SUPFAM" id="SSF46946">
    <property type="entry name" value="S13-like H2TH domain"/>
    <property type="match status" value="1"/>
</dbReference>
<evidence type="ECO:0000256" key="11">
    <source>
        <dbReference type="ARBA" id="ARBA00023268"/>
    </source>
</evidence>
<dbReference type="InterPro" id="IPR044090">
    <property type="entry name" value="Nei2_N"/>
</dbReference>
<dbReference type="EC" id="4.2.99.18" evidence="2"/>
<feature type="domain" description="Formamidopyrimidine-DNA glycosylase catalytic" evidence="16">
    <location>
        <begin position="2"/>
        <end position="96"/>
    </location>
</feature>
<dbReference type="PROSITE" id="PS51066">
    <property type="entry name" value="ZF_FPG_2"/>
    <property type="match status" value="1"/>
</dbReference>
<dbReference type="RefSeq" id="WP_072624988.1">
    <property type="nucleotide sequence ID" value="NZ_CP013290.1"/>
</dbReference>
<keyword evidence="10" id="KW-0456">Lyase</keyword>
<dbReference type="PANTHER" id="PTHR42697">
    <property type="entry name" value="ENDONUCLEASE 8"/>
    <property type="match status" value="1"/>
</dbReference>
<organism evidence="17 18">
    <name type="scientific">Janibacter indicus</name>
    <dbReference type="NCBI Taxonomy" id="857417"/>
    <lineage>
        <taxon>Bacteria</taxon>
        <taxon>Bacillati</taxon>
        <taxon>Actinomycetota</taxon>
        <taxon>Actinomycetes</taxon>
        <taxon>Micrococcales</taxon>
        <taxon>Intrasporangiaceae</taxon>
        <taxon>Janibacter</taxon>
    </lineage>
</organism>